<evidence type="ECO:0000313" key="4">
    <source>
        <dbReference type="Proteomes" id="UP000037460"/>
    </source>
</evidence>
<reference evidence="4" key="1">
    <citation type="journal article" date="2015" name="PLoS Genet.">
        <title>Genome Sequence and Transcriptome Analyses of Chrysochromulina tobin: Metabolic Tools for Enhanced Algal Fitness in the Prominent Order Prymnesiales (Haptophyceae).</title>
        <authorList>
            <person name="Hovde B.T."/>
            <person name="Deodato C.R."/>
            <person name="Hunsperger H.M."/>
            <person name="Ryken S.A."/>
            <person name="Yost W."/>
            <person name="Jha R.K."/>
            <person name="Patterson J."/>
            <person name="Monnat R.J. Jr."/>
            <person name="Barlow S.B."/>
            <person name="Starkenburg S.R."/>
            <person name="Cattolico R.A."/>
        </authorList>
    </citation>
    <scope>NUCLEOTIDE SEQUENCE</scope>
    <source>
        <strain evidence="4">CCMP291</strain>
    </source>
</reference>
<keyword evidence="4" id="KW-1185">Reference proteome</keyword>
<dbReference type="Gene3D" id="3.20.20.100">
    <property type="entry name" value="NADP-dependent oxidoreductase domain"/>
    <property type="match status" value="1"/>
</dbReference>
<dbReference type="InterPro" id="IPR018170">
    <property type="entry name" value="Aldo/ket_reductase_CS"/>
</dbReference>
<evidence type="ECO:0000313" key="3">
    <source>
        <dbReference type="EMBL" id="KOO22215.1"/>
    </source>
</evidence>
<dbReference type="OrthoDB" id="416253at2759"/>
<proteinExistence type="predicted"/>
<dbReference type="AlphaFoldDB" id="A0A0M0J6X4"/>
<name>A0A0M0J6X4_9EUKA</name>
<dbReference type="InterPro" id="IPR036812">
    <property type="entry name" value="NAD(P)_OxRdtase_dom_sf"/>
</dbReference>
<evidence type="ECO:0000256" key="1">
    <source>
        <dbReference type="SAM" id="MobiDB-lite"/>
    </source>
</evidence>
<dbReference type="InterPro" id="IPR020471">
    <property type="entry name" value="AKR"/>
</dbReference>
<dbReference type="PANTHER" id="PTHR43827:SF8">
    <property type="entry name" value="ALDO_KETO REDUCTASE FAMILY PROTEIN"/>
    <property type="match status" value="1"/>
</dbReference>
<dbReference type="InterPro" id="IPR023210">
    <property type="entry name" value="NADP_OxRdtase_dom"/>
</dbReference>
<dbReference type="Proteomes" id="UP000037460">
    <property type="component" value="Unassembled WGS sequence"/>
</dbReference>
<accession>A0A0M0J6X4</accession>
<dbReference type="PRINTS" id="PR00069">
    <property type="entry name" value="ALDKETRDTASE"/>
</dbReference>
<feature type="domain" description="NADP-dependent oxidoreductase" evidence="2">
    <location>
        <begin position="55"/>
        <end position="225"/>
    </location>
</feature>
<dbReference type="Pfam" id="PF00248">
    <property type="entry name" value="Aldo_ket_red"/>
    <property type="match status" value="1"/>
</dbReference>
<comment type="caution">
    <text evidence="3">The sequence shown here is derived from an EMBL/GenBank/DDBJ whole genome shotgun (WGS) entry which is preliminary data.</text>
</comment>
<dbReference type="EMBL" id="JWZX01003301">
    <property type="protein sequence ID" value="KOO22215.1"/>
    <property type="molecule type" value="Genomic_DNA"/>
</dbReference>
<dbReference type="SUPFAM" id="SSF51430">
    <property type="entry name" value="NAD(P)-linked oxidoreductase"/>
    <property type="match status" value="1"/>
</dbReference>
<dbReference type="PROSITE" id="PS00062">
    <property type="entry name" value="ALDOKETO_REDUCTASE_2"/>
    <property type="match status" value="1"/>
</dbReference>
<organism evidence="3 4">
    <name type="scientific">Chrysochromulina tobinii</name>
    <dbReference type="NCBI Taxonomy" id="1460289"/>
    <lineage>
        <taxon>Eukaryota</taxon>
        <taxon>Haptista</taxon>
        <taxon>Haptophyta</taxon>
        <taxon>Prymnesiophyceae</taxon>
        <taxon>Prymnesiales</taxon>
        <taxon>Chrysochromulinaceae</taxon>
        <taxon>Chrysochromulina</taxon>
    </lineage>
</organism>
<dbReference type="CDD" id="cd19071">
    <property type="entry name" value="AKR_AKR1-5-like"/>
    <property type="match status" value="1"/>
</dbReference>
<dbReference type="PANTHER" id="PTHR43827">
    <property type="entry name" value="2,5-DIKETO-D-GLUCONIC ACID REDUCTASE"/>
    <property type="match status" value="1"/>
</dbReference>
<dbReference type="GO" id="GO:0016616">
    <property type="term" value="F:oxidoreductase activity, acting on the CH-OH group of donors, NAD or NADP as acceptor"/>
    <property type="evidence" value="ECO:0007669"/>
    <property type="project" value="UniProtKB-ARBA"/>
</dbReference>
<evidence type="ECO:0000259" key="2">
    <source>
        <dbReference type="Pfam" id="PF00248"/>
    </source>
</evidence>
<sequence length="374" mass="39394">MRAAAAETLSWVRSQVGHAAPSVVLRNAAAPGTVMPVAGLGTDFDFCENATASGNQSFDAALLWLQLGGRRFDGALSYGCDRGVGEAMRASGVNRSDVFLVSKIGPGGLPLPLGYNETLQQAAQILAELNDTYIDLLLVHEPFSYWPDPSAAARAPSTDPACNLTNPKYSTSGCRLSTWQAMVELWRAGKARSIGVSNYNSSHVDEIAAAGLPLPAVNQIQFSPHHGPTHAPCTCGHSTSRPTPDACGNSTAEVNESCSALLSYLAAHGIVANGYSPFEGKADGGSLLTEPALLAIAAAHPGVSPSQVVLNWQWQRHGVVVNPTATTEEYQRLNLDFVDGFALSDAEAAQLDAWPQNPPPSATTTARKPPPRRT</sequence>
<protein>
    <submittedName>
        <fullName evidence="3">Aldo keto reductase</fullName>
    </submittedName>
</protein>
<gene>
    <name evidence="3" type="ORF">Ctob_002309</name>
</gene>
<feature type="region of interest" description="Disordered" evidence="1">
    <location>
        <begin position="350"/>
        <end position="374"/>
    </location>
</feature>